<accession>A0A8A3P8C9</accession>
<keyword evidence="2" id="KW-0812">Transmembrane</keyword>
<feature type="compositionally biased region" description="Polar residues" evidence="1">
    <location>
        <begin position="256"/>
        <end position="285"/>
    </location>
</feature>
<feature type="transmembrane region" description="Helical" evidence="2">
    <location>
        <begin position="643"/>
        <end position="663"/>
    </location>
</feature>
<evidence type="ECO:0000313" key="3">
    <source>
        <dbReference type="EMBL" id="QSZ30728.1"/>
    </source>
</evidence>
<dbReference type="AlphaFoldDB" id="A0A8A3P8C9"/>
<dbReference type="PANTHER" id="PTHR37544">
    <property type="entry name" value="SPRAY-RELATED"/>
    <property type="match status" value="1"/>
</dbReference>
<dbReference type="Proteomes" id="UP000672032">
    <property type="component" value="Chromosome 2"/>
</dbReference>
<dbReference type="InterPro" id="IPR021840">
    <property type="entry name" value="DUF3433"/>
</dbReference>
<dbReference type="Pfam" id="PF11915">
    <property type="entry name" value="DUF3433"/>
    <property type="match status" value="1"/>
</dbReference>
<protein>
    <submittedName>
        <fullName evidence="3">Uncharacterized protein</fullName>
    </submittedName>
</protein>
<organism evidence="3 4">
    <name type="scientific">Monilinia vaccinii-corymbosi</name>
    <dbReference type="NCBI Taxonomy" id="61207"/>
    <lineage>
        <taxon>Eukaryota</taxon>
        <taxon>Fungi</taxon>
        <taxon>Dikarya</taxon>
        <taxon>Ascomycota</taxon>
        <taxon>Pezizomycotina</taxon>
        <taxon>Leotiomycetes</taxon>
        <taxon>Helotiales</taxon>
        <taxon>Sclerotiniaceae</taxon>
        <taxon>Monilinia</taxon>
    </lineage>
</organism>
<keyword evidence="4" id="KW-1185">Reference proteome</keyword>
<feature type="transmembrane region" description="Helical" evidence="2">
    <location>
        <begin position="479"/>
        <end position="498"/>
    </location>
</feature>
<feature type="transmembrane region" description="Helical" evidence="2">
    <location>
        <begin position="411"/>
        <end position="432"/>
    </location>
</feature>
<dbReference type="OrthoDB" id="5428901at2759"/>
<name>A0A8A3P8C9_9HELO</name>
<evidence type="ECO:0000256" key="2">
    <source>
        <dbReference type="SAM" id="Phobius"/>
    </source>
</evidence>
<dbReference type="PANTHER" id="PTHR37544:SF3">
    <property type="entry name" value="SPRAY"/>
    <property type="match status" value="1"/>
</dbReference>
<feature type="region of interest" description="Disordered" evidence="1">
    <location>
        <begin position="256"/>
        <end position="289"/>
    </location>
</feature>
<evidence type="ECO:0000256" key="1">
    <source>
        <dbReference type="SAM" id="MobiDB-lite"/>
    </source>
</evidence>
<keyword evidence="2" id="KW-1133">Transmembrane helix</keyword>
<feature type="transmembrane region" description="Helical" evidence="2">
    <location>
        <begin position="530"/>
        <end position="550"/>
    </location>
</feature>
<evidence type="ECO:0000313" key="4">
    <source>
        <dbReference type="Proteomes" id="UP000672032"/>
    </source>
</evidence>
<feature type="transmembrane region" description="Helical" evidence="2">
    <location>
        <begin position="675"/>
        <end position="697"/>
    </location>
</feature>
<sequence length="718" mass="77850">MRPFRQSHPLSDKNKYYRPPATRTETLMILLAVTLLIIGLLEYSCHVIPQHSGFGSAAKELVNITHSKSERRDENKYQRRAIVITSTPSVPALIPSDSTSLTPKGSSAESATHPVTVPLTAAGSSYLTPATSTSVRATYLTTSTSTARSLGATYLTPDTGSSTPIVSFAPDSTYLSPETGTTDGTYMSPGPTIPLPSTSGPGMVISNSKTTAPYPIVVPITSDYVSTITAPRPSILNAASSPIVVPVTSEYVSTITASNPTTSNKRPSPNESETQANTPPFQSDQKVSESTSLDLITITSTIRNPDGTFAGLTTITSSSLERVVPSTINVPYNESKVINPTSAPTGASTSDSSVLVIISTFKSVYDSTILPTGSNTIVDKPIATSANSSGTFVYHSDGRVTASDQITYRQYLMASFLPLFLVIFYAIPWRILENTVRYMEPFYQLRSLSHSTESEAIHLDYESQSTFIVPFKSIARKHFTMFASSLISIIILLVAPVTSQVMVIVESNYCEGTGLTTCDSWGIYPDFARMLEGLLGAIAILISFLIFAGLRRNTGVYSEPLSLVGLAVTYRKTPFSFEAVDDSHSGLKRERNRIPIQGYTFLLAHEVESTGITQSSALLRSKRQQDSKKTFLSRAWDETKIRLIHIAGLCLLCGILSLVAVYYQEGADTGFNRFMNSQGFGVRFLMTALGTGTNLLWSRIDGGLSQDYHNALSILQRQ</sequence>
<proteinExistence type="predicted"/>
<dbReference type="EMBL" id="CP063406">
    <property type="protein sequence ID" value="QSZ30728.1"/>
    <property type="molecule type" value="Genomic_DNA"/>
</dbReference>
<keyword evidence="2" id="KW-0472">Membrane</keyword>
<reference evidence="3" key="1">
    <citation type="submission" date="2020-10" db="EMBL/GenBank/DDBJ databases">
        <title>Genome Sequence of Monilinia vaccinii-corymbosi Sheds Light on Mummy Berry Disease Infection of Blueberry and Mating Type.</title>
        <authorList>
            <person name="Yow A.G."/>
            <person name="Zhang Y."/>
            <person name="Bansal K."/>
            <person name="Eacker S.M."/>
            <person name="Sullivan S."/>
            <person name="Liachko I."/>
            <person name="Cubeta M.A."/>
            <person name="Rollins J.A."/>
            <person name="Ashrafi H."/>
        </authorList>
    </citation>
    <scope>NUCLEOTIDE SEQUENCE</scope>
    <source>
        <strain evidence="3">RL-1</strain>
    </source>
</reference>
<gene>
    <name evidence="3" type="ORF">DSL72_000286</name>
</gene>